<name>A0ABD0MXZ9_CIRMR</name>
<organism evidence="2 3">
    <name type="scientific">Cirrhinus mrigala</name>
    <name type="common">Mrigala</name>
    <dbReference type="NCBI Taxonomy" id="683832"/>
    <lineage>
        <taxon>Eukaryota</taxon>
        <taxon>Metazoa</taxon>
        <taxon>Chordata</taxon>
        <taxon>Craniata</taxon>
        <taxon>Vertebrata</taxon>
        <taxon>Euteleostomi</taxon>
        <taxon>Actinopterygii</taxon>
        <taxon>Neopterygii</taxon>
        <taxon>Teleostei</taxon>
        <taxon>Ostariophysi</taxon>
        <taxon>Cypriniformes</taxon>
        <taxon>Cyprinidae</taxon>
        <taxon>Labeoninae</taxon>
        <taxon>Labeonini</taxon>
        <taxon>Cirrhinus</taxon>
    </lineage>
</organism>
<proteinExistence type="predicted"/>
<protein>
    <submittedName>
        <fullName evidence="2">Uncharacterized protein</fullName>
    </submittedName>
</protein>
<dbReference type="AlphaFoldDB" id="A0ABD0MXZ9"/>
<evidence type="ECO:0000313" key="3">
    <source>
        <dbReference type="Proteomes" id="UP001529510"/>
    </source>
</evidence>
<gene>
    <name evidence="2" type="ORF">M9458_050711</name>
</gene>
<reference evidence="2 3" key="1">
    <citation type="submission" date="2024-05" db="EMBL/GenBank/DDBJ databases">
        <title>Genome sequencing and assembly of Indian major carp, Cirrhinus mrigala (Hamilton, 1822).</title>
        <authorList>
            <person name="Mohindra V."/>
            <person name="Chowdhury L.M."/>
            <person name="Lal K."/>
            <person name="Jena J.K."/>
        </authorList>
    </citation>
    <scope>NUCLEOTIDE SEQUENCE [LARGE SCALE GENOMIC DNA]</scope>
    <source>
        <strain evidence="2">CM1030</strain>
        <tissue evidence="2">Blood</tissue>
    </source>
</reference>
<dbReference type="EMBL" id="JAMKFB020000059">
    <property type="protein sequence ID" value="KAL0153954.1"/>
    <property type="molecule type" value="Genomic_DNA"/>
</dbReference>
<feature type="compositionally biased region" description="Polar residues" evidence="1">
    <location>
        <begin position="139"/>
        <end position="165"/>
    </location>
</feature>
<evidence type="ECO:0000256" key="1">
    <source>
        <dbReference type="SAM" id="MobiDB-lite"/>
    </source>
</evidence>
<feature type="region of interest" description="Disordered" evidence="1">
    <location>
        <begin position="1"/>
        <end position="49"/>
    </location>
</feature>
<accession>A0ABD0MXZ9</accession>
<dbReference type="Proteomes" id="UP001529510">
    <property type="component" value="Unassembled WGS sequence"/>
</dbReference>
<feature type="region of interest" description="Disordered" evidence="1">
    <location>
        <begin position="124"/>
        <end position="175"/>
    </location>
</feature>
<sequence>MSEIDLFPEDNFFETADPSAPPATVQATSAPQDPTIETASRGRRPSRTIATHTSRRRITPSPFPYRRQRPSSASSYASALSSAPATGKWTVAGLRQVLLVCSSVIMPCRSTKVDLLNLYTYLQAGDPPSSTPPSRATDKASTGRSTPYSRPEQITTPLKTGSRLSGCSRRPPAPTLLLDHPGGSSLLISAMCRPSLLPFHLHLPIAKSTAANFQSRSKIQRTTRHIFCHLPISPQET</sequence>
<feature type="compositionally biased region" description="Polar residues" evidence="1">
    <location>
        <begin position="25"/>
        <end position="38"/>
    </location>
</feature>
<keyword evidence="3" id="KW-1185">Reference proteome</keyword>
<evidence type="ECO:0000313" key="2">
    <source>
        <dbReference type="EMBL" id="KAL0153954.1"/>
    </source>
</evidence>
<comment type="caution">
    <text evidence="2">The sequence shown here is derived from an EMBL/GenBank/DDBJ whole genome shotgun (WGS) entry which is preliminary data.</text>
</comment>
<feature type="compositionally biased region" description="Acidic residues" evidence="1">
    <location>
        <begin position="1"/>
        <end position="12"/>
    </location>
</feature>